<keyword evidence="7" id="KW-0460">Magnesium</keyword>
<evidence type="ECO:0000256" key="8">
    <source>
        <dbReference type="ARBA" id="ARBA00022884"/>
    </source>
</evidence>
<keyword evidence="5" id="KW-0255">Endonuclease</keyword>
<dbReference type="GO" id="GO:0015074">
    <property type="term" value="P:DNA integration"/>
    <property type="evidence" value="ECO:0007669"/>
    <property type="project" value="UniProtKB-KW"/>
</dbReference>
<accession>A0A9Q3BQP0</accession>
<dbReference type="Proteomes" id="UP000765509">
    <property type="component" value="Unassembled WGS sequence"/>
</dbReference>
<keyword evidence="9" id="KW-0229">DNA integration</keyword>
<dbReference type="InterPro" id="IPR036397">
    <property type="entry name" value="RNaseH_sf"/>
</dbReference>
<dbReference type="OrthoDB" id="7691805at2759"/>
<comment type="catalytic activity">
    <reaction evidence="14">
        <text>DNA(n) + a 2'-deoxyribonucleoside 5'-triphosphate = DNA(n+1) + diphosphate</text>
        <dbReference type="Rhea" id="RHEA:22508"/>
        <dbReference type="Rhea" id="RHEA-COMP:17339"/>
        <dbReference type="Rhea" id="RHEA-COMP:17340"/>
        <dbReference type="ChEBI" id="CHEBI:33019"/>
        <dbReference type="ChEBI" id="CHEBI:61560"/>
        <dbReference type="ChEBI" id="CHEBI:173112"/>
        <dbReference type="EC" id="2.7.7.7"/>
    </reaction>
</comment>
<organism evidence="16 17">
    <name type="scientific">Austropuccinia psidii MF-1</name>
    <dbReference type="NCBI Taxonomy" id="1389203"/>
    <lineage>
        <taxon>Eukaryota</taxon>
        <taxon>Fungi</taxon>
        <taxon>Dikarya</taxon>
        <taxon>Basidiomycota</taxon>
        <taxon>Pucciniomycotina</taxon>
        <taxon>Pucciniomycetes</taxon>
        <taxon>Pucciniales</taxon>
        <taxon>Sphaerophragmiaceae</taxon>
        <taxon>Austropuccinia</taxon>
    </lineage>
</organism>
<evidence type="ECO:0000256" key="14">
    <source>
        <dbReference type="ARBA" id="ARBA00049244"/>
    </source>
</evidence>
<name>A0A9Q3BQP0_9BASI</name>
<dbReference type="GO" id="GO:0032196">
    <property type="term" value="P:transposition"/>
    <property type="evidence" value="ECO:0007669"/>
    <property type="project" value="UniProtKB-KW"/>
</dbReference>
<keyword evidence="6" id="KW-0378">Hydrolase</keyword>
<keyword evidence="11" id="KW-0808">Transferase</keyword>
<evidence type="ECO:0000256" key="3">
    <source>
        <dbReference type="ARBA" id="ARBA00022722"/>
    </source>
</evidence>
<dbReference type="PANTHER" id="PTHR42648:SF11">
    <property type="entry name" value="TRANSPOSON TY4-P GAG-POL POLYPROTEIN"/>
    <property type="match status" value="1"/>
</dbReference>
<feature type="domain" description="Integrase catalytic" evidence="15">
    <location>
        <begin position="305"/>
        <end position="491"/>
    </location>
</feature>
<dbReference type="GO" id="GO:0003723">
    <property type="term" value="F:RNA binding"/>
    <property type="evidence" value="ECO:0007669"/>
    <property type="project" value="UniProtKB-KW"/>
</dbReference>
<gene>
    <name evidence="16" type="ORF">O181_009115</name>
</gene>
<dbReference type="GO" id="GO:0005634">
    <property type="term" value="C:nucleus"/>
    <property type="evidence" value="ECO:0007669"/>
    <property type="project" value="UniProtKB-ARBA"/>
</dbReference>
<protein>
    <recommendedName>
        <fullName evidence="15">Integrase catalytic domain-containing protein</fullName>
    </recommendedName>
</protein>
<evidence type="ECO:0000259" key="15">
    <source>
        <dbReference type="PROSITE" id="PS50994"/>
    </source>
</evidence>
<evidence type="ECO:0000256" key="9">
    <source>
        <dbReference type="ARBA" id="ARBA00022908"/>
    </source>
</evidence>
<keyword evidence="1" id="KW-0815">Transposition</keyword>
<dbReference type="SUPFAM" id="SSF53098">
    <property type="entry name" value="Ribonuclease H-like"/>
    <property type="match status" value="1"/>
</dbReference>
<evidence type="ECO:0000256" key="7">
    <source>
        <dbReference type="ARBA" id="ARBA00022842"/>
    </source>
</evidence>
<evidence type="ECO:0000256" key="13">
    <source>
        <dbReference type="ARBA" id="ARBA00048173"/>
    </source>
</evidence>
<evidence type="ECO:0000256" key="5">
    <source>
        <dbReference type="ARBA" id="ARBA00022759"/>
    </source>
</evidence>
<evidence type="ECO:0000256" key="11">
    <source>
        <dbReference type="ARBA" id="ARBA00022932"/>
    </source>
</evidence>
<keyword evidence="3" id="KW-0540">Nuclease</keyword>
<evidence type="ECO:0000256" key="2">
    <source>
        <dbReference type="ARBA" id="ARBA00022695"/>
    </source>
</evidence>
<evidence type="ECO:0000313" key="16">
    <source>
        <dbReference type="EMBL" id="MBW0469400.1"/>
    </source>
</evidence>
<dbReference type="EMBL" id="AVOT02002172">
    <property type="protein sequence ID" value="MBW0469400.1"/>
    <property type="molecule type" value="Genomic_DNA"/>
</dbReference>
<dbReference type="GO" id="GO:0003964">
    <property type="term" value="F:RNA-directed DNA polymerase activity"/>
    <property type="evidence" value="ECO:0007669"/>
    <property type="project" value="UniProtKB-KW"/>
</dbReference>
<keyword evidence="11" id="KW-0239">DNA-directed DNA polymerase</keyword>
<evidence type="ECO:0000256" key="12">
    <source>
        <dbReference type="ARBA" id="ARBA00023172"/>
    </source>
</evidence>
<dbReference type="AlphaFoldDB" id="A0A9Q3BQP0"/>
<keyword evidence="2" id="KW-0548">Nucleotidyltransferase</keyword>
<keyword evidence="8" id="KW-0694">RNA-binding</keyword>
<dbReference type="InterPro" id="IPR001584">
    <property type="entry name" value="Integrase_cat-core"/>
</dbReference>
<keyword evidence="4" id="KW-0479">Metal-binding</keyword>
<comment type="catalytic activity">
    <reaction evidence="13">
        <text>DNA(n) + a 2'-deoxyribonucleoside 5'-triphosphate = DNA(n+1) + diphosphate</text>
        <dbReference type="Rhea" id="RHEA:22508"/>
        <dbReference type="Rhea" id="RHEA-COMP:17339"/>
        <dbReference type="Rhea" id="RHEA-COMP:17340"/>
        <dbReference type="ChEBI" id="CHEBI:33019"/>
        <dbReference type="ChEBI" id="CHEBI:61560"/>
        <dbReference type="ChEBI" id="CHEBI:173112"/>
        <dbReference type="EC" id="2.7.7.49"/>
    </reaction>
</comment>
<dbReference type="GO" id="GO:0003887">
    <property type="term" value="F:DNA-directed DNA polymerase activity"/>
    <property type="evidence" value="ECO:0007669"/>
    <property type="project" value="UniProtKB-KW"/>
</dbReference>
<dbReference type="GO" id="GO:0004519">
    <property type="term" value="F:endonuclease activity"/>
    <property type="evidence" value="ECO:0007669"/>
    <property type="project" value="UniProtKB-KW"/>
</dbReference>
<dbReference type="GO" id="GO:0016787">
    <property type="term" value="F:hydrolase activity"/>
    <property type="evidence" value="ECO:0007669"/>
    <property type="project" value="UniProtKB-KW"/>
</dbReference>
<keyword evidence="17" id="KW-1185">Reference proteome</keyword>
<evidence type="ECO:0000256" key="6">
    <source>
        <dbReference type="ARBA" id="ARBA00022801"/>
    </source>
</evidence>
<dbReference type="GO" id="GO:0046872">
    <property type="term" value="F:metal ion binding"/>
    <property type="evidence" value="ECO:0007669"/>
    <property type="project" value="UniProtKB-KW"/>
</dbReference>
<evidence type="ECO:0000256" key="4">
    <source>
        <dbReference type="ARBA" id="ARBA00022723"/>
    </source>
</evidence>
<keyword evidence="12" id="KW-0233">DNA recombination</keyword>
<evidence type="ECO:0000256" key="10">
    <source>
        <dbReference type="ARBA" id="ARBA00022918"/>
    </source>
</evidence>
<sequence length="563" mass="63493">MPPRRTTDDLGIGQPEHVSDDLPYLLNAISSLTDKVNELQLDLENQKQINNKFNLTPANPHTLNHVQRRFVTTIKFVYKINQIAINNFLAPLADKDGSSVLLVILKTIDDLTKSLLSKTHSSPASLFSALKLRFDCSSRLDKLDNVRHLLASFKFTNLRNTTKWLNLHQEIFAKLLKWEVSLNEVYELLVQADLPLPDLVNHNVFEVLMHQWLNTQEATSGVTFPIAIVDHNASISAVTYTPPIRDYQQPVSSHNPFFQAPQPAGGRPSNQHILNHVIRRAANFRGRGQSKSLIDCCAFSKSVKQRYTPATNLKISETLDLLVSDVIGPFDKDLEGNWFILTLWDHTSTYTFTAALKSRAEVPEKILFWIKFLFDLLHKYQGRFCSDNASEYSGKPLRKLCAFGIKWIPTKPYHPDQNGEAERANRTIGDMARTMLHSIISVWCKSYCPHSTGEAQKLDVRATGCIILTYPNSGKGWTFLHVPSHRIFTSTSAVIPDYQHLPIATNTKKGDVAFILNHLQLGEVATDSNHQEKDASIDALCLVTDLDTPRTEVGSISTLEDFR</sequence>
<reference evidence="16" key="1">
    <citation type="submission" date="2021-03" db="EMBL/GenBank/DDBJ databases">
        <title>Draft genome sequence of rust myrtle Austropuccinia psidii MF-1, a brazilian biotype.</title>
        <authorList>
            <person name="Quecine M.C."/>
            <person name="Pachon D.M.R."/>
            <person name="Bonatelli M.L."/>
            <person name="Correr F.H."/>
            <person name="Franceschini L.M."/>
            <person name="Leite T.F."/>
            <person name="Margarido G.R.A."/>
            <person name="Almeida C.A."/>
            <person name="Ferrarezi J.A."/>
            <person name="Labate C.A."/>
        </authorList>
    </citation>
    <scope>NUCLEOTIDE SEQUENCE</scope>
    <source>
        <strain evidence="16">MF-1</strain>
    </source>
</reference>
<dbReference type="PROSITE" id="PS50994">
    <property type="entry name" value="INTEGRASE"/>
    <property type="match status" value="1"/>
</dbReference>
<evidence type="ECO:0000256" key="1">
    <source>
        <dbReference type="ARBA" id="ARBA00022578"/>
    </source>
</evidence>
<dbReference type="PANTHER" id="PTHR42648">
    <property type="entry name" value="TRANSPOSASE, PUTATIVE-RELATED"/>
    <property type="match status" value="1"/>
</dbReference>
<proteinExistence type="predicted"/>
<evidence type="ECO:0000313" key="17">
    <source>
        <dbReference type="Proteomes" id="UP000765509"/>
    </source>
</evidence>
<dbReference type="Gene3D" id="3.30.420.10">
    <property type="entry name" value="Ribonuclease H-like superfamily/Ribonuclease H"/>
    <property type="match status" value="1"/>
</dbReference>
<dbReference type="InterPro" id="IPR039537">
    <property type="entry name" value="Retrotran_Ty1/copia-like"/>
</dbReference>
<dbReference type="InterPro" id="IPR012337">
    <property type="entry name" value="RNaseH-like_sf"/>
</dbReference>
<dbReference type="GO" id="GO:0006310">
    <property type="term" value="P:DNA recombination"/>
    <property type="evidence" value="ECO:0007669"/>
    <property type="project" value="UniProtKB-KW"/>
</dbReference>
<comment type="caution">
    <text evidence="16">The sequence shown here is derived from an EMBL/GenBank/DDBJ whole genome shotgun (WGS) entry which is preliminary data.</text>
</comment>
<keyword evidence="10" id="KW-0695">RNA-directed DNA polymerase</keyword>